<feature type="region of interest" description="Disordered" evidence="7">
    <location>
        <begin position="729"/>
        <end position="777"/>
    </location>
</feature>
<dbReference type="SUPFAM" id="SSF81296">
    <property type="entry name" value="E set domains"/>
    <property type="match status" value="1"/>
</dbReference>
<evidence type="ECO:0000256" key="4">
    <source>
        <dbReference type="ARBA" id="ARBA00022723"/>
    </source>
</evidence>
<reference evidence="10 11" key="1">
    <citation type="submission" date="2018-10" db="EMBL/GenBank/DDBJ databases">
        <title>Genome assembly for a Yunnan-Guizhou Plateau 3E fish, Anabarilius grahami (Regan), and its evolutionary and genetic applications.</title>
        <authorList>
            <person name="Jiang W."/>
        </authorList>
    </citation>
    <scope>NUCLEOTIDE SEQUENCE [LARGE SCALE GENOMIC DNA]</scope>
    <source>
        <strain evidence="10">AG-KIZ</strain>
        <tissue evidence="10">Muscle</tissue>
    </source>
</reference>
<dbReference type="InterPro" id="IPR014756">
    <property type="entry name" value="Ig_E-set"/>
</dbReference>
<proteinExistence type="inferred from homology"/>
<keyword evidence="6" id="KW-1015">Disulfide bond</keyword>
<evidence type="ECO:0000256" key="3">
    <source>
        <dbReference type="ARBA" id="ARBA00022690"/>
    </source>
</evidence>
<dbReference type="SMART" id="SM01359">
    <property type="entry name" value="A2M_N_2"/>
    <property type="match status" value="1"/>
</dbReference>
<evidence type="ECO:0000313" key="10">
    <source>
        <dbReference type="EMBL" id="ROI16514.1"/>
    </source>
</evidence>
<name>A0A3N0XGN7_ANAGA</name>
<dbReference type="Pfam" id="PF07678">
    <property type="entry name" value="TED_complement"/>
    <property type="match status" value="1"/>
</dbReference>
<organism evidence="10 11">
    <name type="scientific">Anabarilius grahami</name>
    <name type="common">Kanglang fish</name>
    <name type="synonym">Barilius grahami</name>
    <dbReference type="NCBI Taxonomy" id="495550"/>
    <lineage>
        <taxon>Eukaryota</taxon>
        <taxon>Metazoa</taxon>
        <taxon>Chordata</taxon>
        <taxon>Craniata</taxon>
        <taxon>Vertebrata</taxon>
        <taxon>Euteleostomi</taxon>
        <taxon>Actinopterygii</taxon>
        <taxon>Neopterygii</taxon>
        <taxon>Teleostei</taxon>
        <taxon>Ostariophysi</taxon>
        <taxon>Cypriniformes</taxon>
        <taxon>Xenocyprididae</taxon>
        <taxon>Xenocypridinae</taxon>
        <taxon>Xenocypridinae incertae sedis</taxon>
        <taxon>Anabarilius</taxon>
    </lineage>
</organism>
<dbReference type="EMBL" id="RJVU01075211">
    <property type="protein sequence ID" value="ROI16514.1"/>
    <property type="molecule type" value="Genomic_DNA"/>
</dbReference>
<keyword evidence="11" id="KW-1185">Reference proteome</keyword>
<dbReference type="Gene3D" id="1.50.10.20">
    <property type="match status" value="1"/>
</dbReference>
<dbReference type="InterPro" id="IPR013783">
    <property type="entry name" value="Ig-like_fold"/>
</dbReference>
<evidence type="ECO:0000313" key="11">
    <source>
        <dbReference type="Proteomes" id="UP000281406"/>
    </source>
</evidence>
<feature type="compositionally biased region" description="Basic and acidic residues" evidence="7">
    <location>
        <begin position="768"/>
        <end position="777"/>
    </location>
</feature>
<sequence length="803" mass="87989">MEGISYLCELLEPHIRNVTRRSHALTVPLMMCIALRFFMTCDHECMITSLDAKWPGSVHDSRIFRESVLCQRFEEGLFDGLLVGDGLGMPEVFANPILTLSQGHKTASMWPTVKPGNKLLLNLTTNQNGLVTFSVNTANLPKADLNLVASVTPEVVYSYKSPYFTTDTRVVQLLQPASPDNPSFSELTIVKLEQPLKCGATFPVTVKYSFVGESGGYSADIVYMVLSRGVIVLHAFQTVTARASNKVTSGSVSFQLPVSVDMAPAVQILVYCVLPSENVAVGSASFDTEACFQNKVSLQFSPATAVPAEGNVLTVSAQAGSLCGLSAVDQSVRILEPGRRLSAEVVFNLLPVRSLSNYPYEVDDEQECLNVRPRRAVPADHAYDTFKSMGLKVSTNLPIQVPQCLMYRGLNYYRNFRDVMYFRHPGAMAMAAGPVEISEGDSSSVEVTVRTYFPETWIWQLSEVGATGSTQVPLTVPDTITTWETEAFCLSSKGLGLAPAALLTVFQPFFLELSLPYSIVRGESFELKATVFNYLSKCIMVKVTPASSTAFTLGASNEPYSSCLCANGRKTFKWVLTASVLGAVNVTVNASAEPSQTRCGTEAVTVPTRGRVDVVTRSLLVLMPSGCGEQNMIILAPNIYILLYLEVTGQLSAAIRETAIGYLQSVVCNFSLTTSMTRLTAFVLRSFGLAKRFVFIDPNVLQSAKDWIISQQGSNGCFIQQGTLYHNEMKSPSPQSLRSTISRRYSSRSRPSHSPSKVSHGLPNQTPTKEKRDKAEVKVRWMPCSQCGKAWEDTWEPASQFPY</sequence>
<gene>
    <name evidence="10" type="ORF">DPX16_2561</name>
</gene>
<dbReference type="SMART" id="SM01419">
    <property type="entry name" value="Thiol-ester_cl"/>
    <property type="match status" value="1"/>
</dbReference>
<evidence type="ECO:0000256" key="6">
    <source>
        <dbReference type="ARBA" id="ARBA00023157"/>
    </source>
</evidence>
<evidence type="ECO:0000256" key="7">
    <source>
        <dbReference type="SAM" id="MobiDB-lite"/>
    </source>
</evidence>
<dbReference type="InterPro" id="IPR011625">
    <property type="entry name" value="A2M_N_BRD"/>
</dbReference>
<dbReference type="Proteomes" id="UP000281406">
    <property type="component" value="Unassembled WGS sequence"/>
</dbReference>
<dbReference type="InterPro" id="IPR001599">
    <property type="entry name" value="Macroglobln_a2"/>
</dbReference>
<feature type="domain" description="Alpha-2-macroglobulin bait region" evidence="8">
    <location>
        <begin position="187"/>
        <end position="335"/>
    </location>
</feature>
<dbReference type="SMART" id="SM01360">
    <property type="entry name" value="A2M"/>
    <property type="match status" value="1"/>
</dbReference>
<dbReference type="Pfam" id="PF07703">
    <property type="entry name" value="A2M_BRD"/>
    <property type="match status" value="1"/>
</dbReference>
<evidence type="ECO:0000259" key="9">
    <source>
        <dbReference type="SMART" id="SM01360"/>
    </source>
</evidence>
<comment type="caution">
    <text evidence="10">The sequence shown here is derived from an EMBL/GenBank/DDBJ whole genome shotgun (WGS) entry which is preliminary data.</text>
</comment>
<dbReference type="GO" id="GO:0004867">
    <property type="term" value="F:serine-type endopeptidase inhibitor activity"/>
    <property type="evidence" value="ECO:0007669"/>
    <property type="project" value="UniProtKB-KW"/>
</dbReference>
<dbReference type="InterPro" id="IPR027806">
    <property type="entry name" value="HARBI1_dom"/>
</dbReference>
<dbReference type="InterPro" id="IPR050473">
    <property type="entry name" value="A2M/Complement_sys"/>
</dbReference>
<dbReference type="InterPro" id="IPR011626">
    <property type="entry name" value="Alpha-macroglobulin_TED"/>
</dbReference>
<dbReference type="InterPro" id="IPR008930">
    <property type="entry name" value="Terpenoid_cyclase/PrenylTrfase"/>
</dbReference>
<dbReference type="PANTHER" id="PTHR11412">
    <property type="entry name" value="MACROGLOBULIN / COMPLEMENT"/>
    <property type="match status" value="1"/>
</dbReference>
<dbReference type="AlphaFoldDB" id="A0A3N0XGN7"/>
<evidence type="ECO:0000259" key="8">
    <source>
        <dbReference type="SMART" id="SM01359"/>
    </source>
</evidence>
<evidence type="ECO:0000256" key="1">
    <source>
        <dbReference type="ARBA" id="ARBA00001968"/>
    </source>
</evidence>
<dbReference type="InterPro" id="IPR047565">
    <property type="entry name" value="Alpha-macroglob_thiol-ester_cl"/>
</dbReference>
<dbReference type="InterPro" id="IPR019742">
    <property type="entry name" value="MacrogloblnA2_CS"/>
</dbReference>
<evidence type="ECO:0000256" key="5">
    <source>
        <dbReference type="ARBA" id="ARBA00022900"/>
    </source>
</evidence>
<dbReference type="Pfam" id="PF13359">
    <property type="entry name" value="DDE_Tnp_4"/>
    <property type="match status" value="1"/>
</dbReference>
<dbReference type="SUPFAM" id="SSF48239">
    <property type="entry name" value="Terpenoid cyclases/Protein prenyltransferases"/>
    <property type="match status" value="1"/>
</dbReference>
<dbReference type="Gene3D" id="2.20.130.20">
    <property type="match status" value="1"/>
</dbReference>
<comment type="cofactor">
    <cofactor evidence="1">
        <name>a divalent metal cation</name>
        <dbReference type="ChEBI" id="CHEBI:60240"/>
    </cofactor>
</comment>
<dbReference type="GO" id="GO:0007399">
    <property type="term" value="P:nervous system development"/>
    <property type="evidence" value="ECO:0007669"/>
    <property type="project" value="UniProtKB-ARBA"/>
</dbReference>
<dbReference type="PROSITE" id="PS00477">
    <property type="entry name" value="ALPHA_2_MACROGLOBULIN"/>
    <property type="match status" value="1"/>
</dbReference>
<keyword evidence="3" id="KW-0646">Protease inhibitor</keyword>
<protein>
    <submittedName>
        <fullName evidence="10">Alpha-2-macroglobulin</fullName>
    </submittedName>
</protein>
<keyword evidence="5" id="KW-0722">Serine protease inhibitor</keyword>
<dbReference type="PANTHER" id="PTHR11412:SF150">
    <property type="entry name" value="ALPHA-2-MACROGLOBULIN-RELATED"/>
    <property type="match status" value="1"/>
</dbReference>
<accession>A0A3N0XGN7</accession>
<evidence type="ECO:0000256" key="2">
    <source>
        <dbReference type="ARBA" id="ARBA00010952"/>
    </source>
</evidence>
<dbReference type="Pfam" id="PF00207">
    <property type="entry name" value="A2M"/>
    <property type="match status" value="1"/>
</dbReference>
<dbReference type="Gene3D" id="2.60.40.1930">
    <property type="match status" value="1"/>
</dbReference>
<keyword evidence="4" id="KW-0479">Metal-binding</keyword>
<dbReference type="GO" id="GO:0046872">
    <property type="term" value="F:metal ion binding"/>
    <property type="evidence" value="ECO:0007669"/>
    <property type="project" value="UniProtKB-KW"/>
</dbReference>
<feature type="domain" description="Alpha-2-macroglobulin" evidence="9">
    <location>
        <begin position="456"/>
        <end position="545"/>
    </location>
</feature>
<dbReference type="GO" id="GO:0005615">
    <property type="term" value="C:extracellular space"/>
    <property type="evidence" value="ECO:0007669"/>
    <property type="project" value="InterPro"/>
</dbReference>
<comment type="similarity">
    <text evidence="2">Belongs to the protease inhibitor I39 (alpha-2-macroglobulin) family.</text>
</comment>
<dbReference type="OrthoDB" id="9998011at2759"/>
<dbReference type="Gene3D" id="2.60.40.10">
    <property type="entry name" value="Immunoglobulins"/>
    <property type="match status" value="1"/>
</dbReference>